<evidence type="ECO:0000256" key="1">
    <source>
        <dbReference type="SAM" id="Phobius"/>
    </source>
</evidence>
<organism evidence="2 3">
    <name type="scientific">Dulcicalothrix desertica PCC 7102</name>
    <dbReference type="NCBI Taxonomy" id="232991"/>
    <lineage>
        <taxon>Bacteria</taxon>
        <taxon>Bacillati</taxon>
        <taxon>Cyanobacteriota</taxon>
        <taxon>Cyanophyceae</taxon>
        <taxon>Nostocales</taxon>
        <taxon>Calotrichaceae</taxon>
        <taxon>Dulcicalothrix</taxon>
    </lineage>
</organism>
<gene>
    <name evidence="2" type="ORF">DSM106972_043740</name>
</gene>
<keyword evidence="1" id="KW-1133">Transmembrane helix</keyword>
<keyword evidence="1" id="KW-0472">Membrane</keyword>
<reference evidence="2" key="2">
    <citation type="journal article" date="2019" name="Genome Biol. Evol.">
        <title>Day and night: Metabolic profiles and evolutionary relationships of six axenic non-marine cyanobacteria.</title>
        <authorList>
            <person name="Will S.E."/>
            <person name="Henke P."/>
            <person name="Boedeker C."/>
            <person name="Huang S."/>
            <person name="Brinkmann H."/>
            <person name="Rohde M."/>
            <person name="Jarek M."/>
            <person name="Friedl T."/>
            <person name="Seufert S."/>
            <person name="Schumacher M."/>
            <person name="Overmann J."/>
            <person name="Neumann-Schaal M."/>
            <person name="Petersen J."/>
        </authorList>
    </citation>
    <scope>NUCLEOTIDE SEQUENCE [LARGE SCALE GENOMIC DNA]</scope>
    <source>
        <strain evidence="2">PCC 7102</strain>
    </source>
</reference>
<reference evidence="2" key="1">
    <citation type="submission" date="2018-12" db="EMBL/GenBank/DDBJ databases">
        <authorList>
            <person name="Will S."/>
            <person name="Neumann-Schaal M."/>
            <person name="Henke P."/>
        </authorList>
    </citation>
    <scope>NUCLEOTIDE SEQUENCE</scope>
    <source>
        <strain evidence="2">PCC 7102</strain>
    </source>
</reference>
<accession>A0A433VFC5</accession>
<sequence length="180" mass="20655">MARGPKNNFTSIPDNNPFIRNPSAFSRDNGIDAESFAGIAGIVMVVFASACFGIKRVKQRAREADTKNYPSNKRLHHPVMFDPKRDTAWDPHIQGRYQDNQLTVSWSGDEDLRVFNNKAVIKMKGGTVFLRDGIFGYSKRHKIGKHSYQVKMYRISVPHQSDLLDSDVKYLLENEPYYRD</sequence>
<evidence type="ECO:0000313" key="3">
    <source>
        <dbReference type="Proteomes" id="UP000271624"/>
    </source>
</evidence>
<dbReference type="Proteomes" id="UP000271624">
    <property type="component" value="Unassembled WGS sequence"/>
</dbReference>
<proteinExistence type="predicted"/>
<dbReference type="OrthoDB" id="510909at2"/>
<dbReference type="RefSeq" id="WP_127082772.1">
    <property type="nucleotide sequence ID" value="NZ_RSCL01000010.1"/>
</dbReference>
<feature type="transmembrane region" description="Helical" evidence="1">
    <location>
        <begin position="35"/>
        <end position="54"/>
    </location>
</feature>
<comment type="caution">
    <text evidence="2">The sequence shown here is derived from an EMBL/GenBank/DDBJ whole genome shotgun (WGS) entry which is preliminary data.</text>
</comment>
<dbReference type="AlphaFoldDB" id="A0A433VFC5"/>
<keyword evidence="1" id="KW-0812">Transmembrane</keyword>
<evidence type="ECO:0000313" key="2">
    <source>
        <dbReference type="EMBL" id="RUT04805.1"/>
    </source>
</evidence>
<name>A0A433VFC5_9CYAN</name>
<keyword evidence="3" id="KW-1185">Reference proteome</keyword>
<protein>
    <submittedName>
        <fullName evidence="2">Uncharacterized protein</fullName>
    </submittedName>
</protein>
<dbReference type="EMBL" id="RSCL01000010">
    <property type="protein sequence ID" value="RUT04805.1"/>
    <property type="molecule type" value="Genomic_DNA"/>
</dbReference>